<dbReference type="Proteomes" id="UP000483379">
    <property type="component" value="Unassembled WGS sequence"/>
</dbReference>
<dbReference type="InterPro" id="IPR036869">
    <property type="entry name" value="J_dom_sf"/>
</dbReference>
<organism evidence="3 4">
    <name type="scientific">Thiorhodococcus minor</name>
    <dbReference type="NCBI Taxonomy" id="57489"/>
    <lineage>
        <taxon>Bacteria</taxon>
        <taxon>Pseudomonadati</taxon>
        <taxon>Pseudomonadota</taxon>
        <taxon>Gammaproteobacteria</taxon>
        <taxon>Chromatiales</taxon>
        <taxon>Chromatiaceae</taxon>
        <taxon>Thiorhodococcus</taxon>
    </lineage>
</organism>
<evidence type="ECO:0000313" key="4">
    <source>
        <dbReference type="Proteomes" id="UP000483379"/>
    </source>
</evidence>
<evidence type="ECO:0000256" key="1">
    <source>
        <dbReference type="ARBA" id="ARBA00023186"/>
    </source>
</evidence>
<dbReference type="EMBL" id="JAAIJQ010000312">
    <property type="protein sequence ID" value="NEV65442.1"/>
    <property type="molecule type" value="Genomic_DNA"/>
</dbReference>
<evidence type="ECO:0000313" key="3">
    <source>
        <dbReference type="EMBL" id="NEV65442.1"/>
    </source>
</evidence>
<comment type="caution">
    <text evidence="3">The sequence shown here is derived from an EMBL/GenBank/DDBJ whole genome shotgun (WGS) entry which is preliminary data.</text>
</comment>
<evidence type="ECO:0008006" key="5">
    <source>
        <dbReference type="Google" id="ProtNLM"/>
    </source>
</evidence>
<keyword evidence="1" id="KW-0143">Chaperone</keyword>
<reference evidence="3 4" key="1">
    <citation type="submission" date="2020-02" db="EMBL/GenBank/DDBJ databases">
        <title>Genome sequences of Thiorhodococcus mannitoliphagus and Thiorhodococcus minor, purple sulfur photosynthetic bacteria in the gammaproteobacterial family, Chromatiaceae.</title>
        <authorList>
            <person name="Aviles F.A."/>
            <person name="Meyer T.E."/>
            <person name="Kyndt J.A."/>
        </authorList>
    </citation>
    <scope>NUCLEOTIDE SEQUENCE [LARGE SCALE GENOMIC DNA]</scope>
    <source>
        <strain evidence="3 4">DSM 11518</strain>
    </source>
</reference>
<accession>A0A6M0K6V1</accession>
<keyword evidence="2" id="KW-0812">Transmembrane</keyword>
<keyword evidence="2" id="KW-1133">Transmembrane helix</keyword>
<feature type="transmembrane region" description="Helical" evidence="2">
    <location>
        <begin position="6"/>
        <end position="26"/>
    </location>
</feature>
<gene>
    <name evidence="3" type="ORF">G3446_27120</name>
</gene>
<keyword evidence="2" id="KW-0472">Membrane</keyword>
<keyword evidence="4" id="KW-1185">Reference proteome</keyword>
<protein>
    <recommendedName>
        <fullName evidence="5">J domain-containing protein</fullName>
    </recommendedName>
</protein>
<dbReference type="Gene3D" id="1.10.287.110">
    <property type="entry name" value="DnaJ domain"/>
    <property type="match status" value="1"/>
</dbReference>
<name>A0A6M0K6V1_9GAMM</name>
<dbReference type="RefSeq" id="WP_164456745.1">
    <property type="nucleotide sequence ID" value="NZ_JAAIJQ010000312.1"/>
</dbReference>
<proteinExistence type="predicted"/>
<sequence>MGNDNFMYLILLIMLLVIIYLTWRVLGLKSKLEKTLKLQHEAIANKQPSVEAVNDLFFVSEEAKLIFVLLYVDNEERAKLLGITEEMYESIELAKSWKSKIIKVIHPDRCKHPQANEAMSKVNSIYARMKKYAE</sequence>
<dbReference type="AlphaFoldDB" id="A0A6M0K6V1"/>
<evidence type="ECO:0000256" key="2">
    <source>
        <dbReference type="SAM" id="Phobius"/>
    </source>
</evidence>